<dbReference type="AlphaFoldDB" id="A0AAI9ZLH3"/>
<dbReference type="RefSeq" id="XP_060442789.1">
    <property type="nucleotide sequence ID" value="XM_060595389.1"/>
</dbReference>
<comment type="caution">
    <text evidence="1">The sequence shown here is derived from an EMBL/GenBank/DDBJ whole genome shotgun (WGS) entry which is preliminary data.</text>
</comment>
<dbReference type="GeneID" id="85480251"/>
<accession>A0AAI9ZLH3</accession>
<evidence type="ECO:0000313" key="2">
    <source>
        <dbReference type="Proteomes" id="UP001243989"/>
    </source>
</evidence>
<organism evidence="1 2">
    <name type="scientific">Colletotrichum phormii</name>
    <dbReference type="NCBI Taxonomy" id="359342"/>
    <lineage>
        <taxon>Eukaryota</taxon>
        <taxon>Fungi</taxon>
        <taxon>Dikarya</taxon>
        <taxon>Ascomycota</taxon>
        <taxon>Pezizomycotina</taxon>
        <taxon>Sordariomycetes</taxon>
        <taxon>Hypocreomycetidae</taxon>
        <taxon>Glomerellales</taxon>
        <taxon>Glomerellaceae</taxon>
        <taxon>Colletotrichum</taxon>
        <taxon>Colletotrichum acutatum species complex</taxon>
    </lineage>
</organism>
<feature type="non-terminal residue" evidence="1">
    <location>
        <position position="1"/>
    </location>
</feature>
<evidence type="ECO:0000313" key="1">
    <source>
        <dbReference type="EMBL" id="KAK1634182.1"/>
    </source>
</evidence>
<dbReference type="EMBL" id="JAHMHQ010000016">
    <property type="protein sequence ID" value="KAK1634182.1"/>
    <property type="molecule type" value="Genomic_DNA"/>
</dbReference>
<keyword evidence="2" id="KW-1185">Reference proteome</keyword>
<name>A0AAI9ZLH3_9PEZI</name>
<gene>
    <name evidence="1" type="ORF">BDP81DRAFT_494711</name>
</gene>
<sequence>LHLVRTSSNLGHCPKHFRKSTTVGLRKPDEETTQRTKYTGLIALFNTVGKIVDTTIAQRLSYPAETYGLLPDSHMRE</sequence>
<dbReference type="Proteomes" id="UP001243989">
    <property type="component" value="Unassembled WGS sequence"/>
</dbReference>
<proteinExistence type="predicted"/>
<reference evidence="1" key="1">
    <citation type="submission" date="2021-06" db="EMBL/GenBank/DDBJ databases">
        <title>Comparative genomics, transcriptomics and evolutionary studies reveal genomic signatures of adaptation to plant cell wall in hemibiotrophic fungi.</title>
        <authorList>
            <consortium name="DOE Joint Genome Institute"/>
            <person name="Baroncelli R."/>
            <person name="Diaz J.F."/>
            <person name="Benocci T."/>
            <person name="Peng M."/>
            <person name="Battaglia E."/>
            <person name="Haridas S."/>
            <person name="Andreopoulos W."/>
            <person name="Labutti K."/>
            <person name="Pangilinan J."/>
            <person name="Floch G.L."/>
            <person name="Makela M.R."/>
            <person name="Henrissat B."/>
            <person name="Grigoriev I.V."/>
            <person name="Crouch J.A."/>
            <person name="De Vries R.P."/>
            <person name="Sukno S.A."/>
            <person name="Thon M.R."/>
        </authorList>
    </citation>
    <scope>NUCLEOTIDE SEQUENCE</scope>
    <source>
        <strain evidence="1">CBS 102054</strain>
    </source>
</reference>
<protein>
    <submittedName>
        <fullName evidence="1">Uncharacterized protein</fullName>
    </submittedName>
</protein>